<evidence type="ECO:0000256" key="13">
    <source>
        <dbReference type="ARBA" id="ARBA00047880"/>
    </source>
</evidence>
<comment type="pathway">
    <text evidence="2 15">Cofactor biosynthesis; FAD biosynthesis; FAD from FMN: step 1/1.</text>
</comment>
<dbReference type="EC" id="2.7.7.2" evidence="15"/>
<reference evidence="18" key="2">
    <citation type="journal article" date="2021" name="PeerJ">
        <title>Extensive microbial diversity within the chicken gut microbiome revealed by metagenomics and culture.</title>
        <authorList>
            <person name="Gilroy R."/>
            <person name="Ravi A."/>
            <person name="Getino M."/>
            <person name="Pursley I."/>
            <person name="Horton D.L."/>
            <person name="Alikhan N.F."/>
            <person name="Baker D."/>
            <person name="Gharbi K."/>
            <person name="Hall N."/>
            <person name="Watson M."/>
            <person name="Adriaenssens E.M."/>
            <person name="Foster-Nyarko E."/>
            <person name="Jarju S."/>
            <person name="Secka A."/>
            <person name="Antonio M."/>
            <person name="Oren A."/>
            <person name="Chaudhuri R.R."/>
            <person name="La Ragione R."/>
            <person name="Hildebrand F."/>
            <person name="Pallen M.J."/>
        </authorList>
    </citation>
    <scope>NUCLEOTIDE SEQUENCE</scope>
    <source>
        <strain evidence="18">6919</strain>
    </source>
</reference>
<keyword evidence="6 15" id="KW-0808">Transferase</keyword>
<keyword evidence="11 15" id="KW-0067">ATP-binding</keyword>
<keyword evidence="8 15" id="KW-0547">Nucleotide-binding</keyword>
<feature type="coiled-coil region" evidence="16">
    <location>
        <begin position="275"/>
        <end position="305"/>
    </location>
</feature>
<dbReference type="GO" id="GO:0006747">
    <property type="term" value="P:FAD biosynthetic process"/>
    <property type="evidence" value="ECO:0007669"/>
    <property type="project" value="UniProtKB-UniRule"/>
</dbReference>
<name>A0A9D9NKL0_9BACT</name>
<keyword evidence="16" id="KW-0175">Coiled coil</keyword>
<evidence type="ECO:0000256" key="11">
    <source>
        <dbReference type="ARBA" id="ARBA00022840"/>
    </source>
</evidence>
<evidence type="ECO:0000256" key="4">
    <source>
        <dbReference type="ARBA" id="ARBA00022630"/>
    </source>
</evidence>
<evidence type="ECO:0000256" key="16">
    <source>
        <dbReference type="SAM" id="Coils"/>
    </source>
</evidence>
<evidence type="ECO:0000256" key="5">
    <source>
        <dbReference type="ARBA" id="ARBA00022643"/>
    </source>
</evidence>
<dbReference type="FunFam" id="3.40.50.620:FF:000021">
    <property type="entry name" value="Riboflavin biosynthesis protein"/>
    <property type="match status" value="1"/>
</dbReference>
<evidence type="ECO:0000256" key="1">
    <source>
        <dbReference type="ARBA" id="ARBA00002121"/>
    </source>
</evidence>
<dbReference type="InterPro" id="IPR023465">
    <property type="entry name" value="Riboflavin_kinase_dom_sf"/>
</dbReference>
<keyword evidence="9 15" id="KW-0418">Kinase</keyword>
<dbReference type="GO" id="GO:0009398">
    <property type="term" value="P:FMN biosynthetic process"/>
    <property type="evidence" value="ECO:0007669"/>
    <property type="project" value="UniProtKB-UniRule"/>
</dbReference>
<dbReference type="CDD" id="cd02064">
    <property type="entry name" value="FAD_synthetase_N"/>
    <property type="match status" value="1"/>
</dbReference>
<dbReference type="PANTHER" id="PTHR22749">
    <property type="entry name" value="RIBOFLAVIN KINASE/FMN ADENYLYLTRANSFERASE"/>
    <property type="match status" value="1"/>
</dbReference>
<keyword evidence="10 15" id="KW-0274">FAD</keyword>
<sequence>MKVLINNGFIKEPVAATIGMFDGVHKGHRYILSHLKAQANKRNLKTAVITFSRHPQSVLHGYAEESLMTLDDRISAIGESGIDYVVVMDFTKELSLLTAQQFLQLLYKRYYVKLLITGYDHRFGHNRKETYNDYVKYGKEIGMDVVKCDEYTTGNEKISSSEIRRLITEGNVKTAAEMLQRPYKISGEVVDGFRNGRKIGFPTANIKTDRNIIIPSNGVYAVTVNLNDGDIKKGMLNIGIRPTFDNGKNRSVEVNIFDFSEKIYGKQIEIMFYDRIRNERKMQSLEELEKQLENDRITAKEILKNYQL</sequence>
<comment type="catalytic activity">
    <reaction evidence="13 15">
        <text>riboflavin + ATP = FMN + ADP + H(+)</text>
        <dbReference type="Rhea" id="RHEA:14357"/>
        <dbReference type="ChEBI" id="CHEBI:15378"/>
        <dbReference type="ChEBI" id="CHEBI:30616"/>
        <dbReference type="ChEBI" id="CHEBI:57986"/>
        <dbReference type="ChEBI" id="CHEBI:58210"/>
        <dbReference type="ChEBI" id="CHEBI:456216"/>
        <dbReference type="EC" id="2.7.1.26"/>
    </reaction>
</comment>
<evidence type="ECO:0000256" key="9">
    <source>
        <dbReference type="ARBA" id="ARBA00022777"/>
    </source>
</evidence>
<dbReference type="Gene3D" id="2.40.30.30">
    <property type="entry name" value="Riboflavin kinase-like"/>
    <property type="match status" value="1"/>
</dbReference>
<evidence type="ECO:0000256" key="2">
    <source>
        <dbReference type="ARBA" id="ARBA00004726"/>
    </source>
</evidence>
<dbReference type="NCBIfam" id="NF004162">
    <property type="entry name" value="PRK05627.1-5"/>
    <property type="match status" value="1"/>
</dbReference>
<keyword evidence="4 15" id="KW-0285">Flavoprotein</keyword>
<evidence type="ECO:0000256" key="12">
    <source>
        <dbReference type="ARBA" id="ARBA00023268"/>
    </source>
</evidence>
<dbReference type="SUPFAM" id="SSF82114">
    <property type="entry name" value="Riboflavin kinase-like"/>
    <property type="match status" value="1"/>
</dbReference>
<reference evidence="18" key="1">
    <citation type="submission" date="2020-10" db="EMBL/GenBank/DDBJ databases">
        <authorList>
            <person name="Gilroy R."/>
        </authorList>
    </citation>
    <scope>NUCLEOTIDE SEQUENCE</scope>
    <source>
        <strain evidence="18">6919</strain>
    </source>
</reference>
<evidence type="ECO:0000256" key="14">
    <source>
        <dbReference type="ARBA" id="ARBA00049494"/>
    </source>
</evidence>
<dbReference type="Pfam" id="PF06574">
    <property type="entry name" value="FAD_syn"/>
    <property type="match status" value="1"/>
</dbReference>
<accession>A0A9D9NKL0</accession>
<dbReference type="Proteomes" id="UP000823598">
    <property type="component" value="Unassembled WGS sequence"/>
</dbReference>
<dbReference type="InterPro" id="IPR023468">
    <property type="entry name" value="Riboflavin_kinase"/>
</dbReference>
<dbReference type="PANTHER" id="PTHR22749:SF6">
    <property type="entry name" value="RIBOFLAVIN KINASE"/>
    <property type="match status" value="1"/>
</dbReference>
<dbReference type="AlphaFoldDB" id="A0A9D9NKL0"/>
<dbReference type="Gene3D" id="3.40.50.620">
    <property type="entry name" value="HUPs"/>
    <property type="match status" value="1"/>
</dbReference>
<dbReference type="GO" id="GO:0008531">
    <property type="term" value="F:riboflavin kinase activity"/>
    <property type="evidence" value="ECO:0007669"/>
    <property type="project" value="UniProtKB-UniRule"/>
</dbReference>
<gene>
    <name evidence="18" type="primary">ribF</name>
    <name evidence="18" type="ORF">IAB88_08105</name>
</gene>
<keyword evidence="12" id="KW-0511">Multifunctional enzyme</keyword>
<evidence type="ECO:0000259" key="17">
    <source>
        <dbReference type="SMART" id="SM00904"/>
    </source>
</evidence>
<comment type="pathway">
    <text evidence="3 15">Cofactor biosynthesis; FMN biosynthesis; FMN from riboflavin (ATP route): step 1/1.</text>
</comment>
<dbReference type="InterPro" id="IPR015864">
    <property type="entry name" value="FAD_synthase"/>
</dbReference>
<evidence type="ECO:0000256" key="6">
    <source>
        <dbReference type="ARBA" id="ARBA00022679"/>
    </source>
</evidence>
<dbReference type="SUPFAM" id="SSF52374">
    <property type="entry name" value="Nucleotidylyl transferase"/>
    <property type="match status" value="1"/>
</dbReference>
<dbReference type="GO" id="GO:0005524">
    <property type="term" value="F:ATP binding"/>
    <property type="evidence" value="ECO:0007669"/>
    <property type="project" value="UniProtKB-UniRule"/>
</dbReference>
<dbReference type="InterPro" id="IPR015865">
    <property type="entry name" value="Riboflavin_kinase_bac/euk"/>
</dbReference>
<protein>
    <recommendedName>
        <fullName evidence="15">Riboflavin biosynthesis protein</fullName>
    </recommendedName>
    <domain>
        <recommendedName>
            <fullName evidence="15">Riboflavin kinase</fullName>
            <ecNumber evidence="15">2.7.1.26</ecNumber>
        </recommendedName>
        <alternativeName>
            <fullName evidence="15">Flavokinase</fullName>
        </alternativeName>
    </domain>
    <domain>
        <recommendedName>
            <fullName evidence="15">FMN adenylyltransferase</fullName>
            <ecNumber evidence="15">2.7.7.2</ecNumber>
        </recommendedName>
        <alternativeName>
            <fullName evidence="15">FAD pyrophosphorylase</fullName>
        </alternativeName>
        <alternativeName>
            <fullName evidence="15">FAD synthase</fullName>
        </alternativeName>
    </domain>
</protein>
<evidence type="ECO:0000313" key="19">
    <source>
        <dbReference type="Proteomes" id="UP000823598"/>
    </source>
</evidence>
<comment type="catalytic activity">
    <reaction evidence="14 15">
        <text>FMN + ATP + H(+) = FAD + diphosphate</text>
        <dbReference type="Rhea" id="RHEA:17237"/>
        <dbReference type="ChEBI" id="CHEBI:15378"/>
        <dbReference type="ChEBI" id="CHEBI:30616"/>
        <dbReference type="ChEBI" id="CHEBI:33019"/>
        <dbReference type="ChEBI" id="CHEBI:57692"/>
        <dbReference type="ChEBI" id="CHEBI:58210"/>
        <dbReference type="EC" id="2.7.7.2"/>
    </reaction>
</comment>
<evidence type="ECO:0000256" key="8">
    <source>
        <dbReference type="ARBA" id="ARBA00022741"/>
    </source>
</evidence>
<comment type="similarity">
    <text evidence="15">Belongs to the ribF family.</text>
</comment>
<dbReference type="EC" id="2.7.1.26" evidence="15"/>
<dbReference type="FunFam" id="2.40.30.30:FF:000003">
    <property type="entry name" value="Riboflavin biosynthesis protein"/>
    <property type="match status" value="1"/>
</dbReference>
<evidence type="ECO:0000313" key="18">
    <source>
        <dbReference type="EMBL" id="MBO8476941.1"/>
    </source>
</evidence>
<evidence type="ECO:0000256" key="7">
    <source>
        <dbReference type="ARBA" id="ARBA00022695"/>
    </source>
</evidence>
<evidence type="ECO:0000256" key="15">
    <source>
        <dbReference type="PIRNR" id="PIRNR004491"/>
    </source>
</evidence>
<dbReference type="InterPro" id="IPR002606">
    <property type="entry name" value="Riboflavin_kinase_bac"/>
</dbReference>
<dbReference type="Pfam" id="PF01687">
    <property type="entry name" value="Flavokinase"/>
    <property type="match status" value="1"/>
</dbReference>
<dbReference type="GO" id="GO:0003919">
    <property type="term" value="F:FMN adenylyltransferase activity"/>
    <property type="evidence" value="ECO:0007669"/>
    <property type="project" value="UniProtKB-UniRule"/>
</dbReference>
<comment type="caution">
    <text evidence="18">The sequence shown here is derived from an EMBL/GenBank/DDBJ whole genome shotgun (WGS) entry which is preliminary data.</text>
</comment>
<dbReference type="PIRSF" id="PIRSF004491">
    <property type="entry name" value="FAD_Synth"/>
    <property type="match status" value="1"/>
</dbReference>
<evidence type="ECO:0000256" key="10">
    <source>
        <dbReference type="ARBA" id="ARBA00022827"/>
    </source>
</evidence>
<proteinExistence type="inferred from homology"/>
<dbReference type="InterPro" id="IPR014729">
    <property type="entry name" value="Rossmann-like_a/b/a_fold"/>
</dbReference>
<dbReference type="GO" id="GO:0009231">
    <property type="term" value="P:riboflavin biosynthetic process"/>
    <property type="evidence" value="ECO:0007669"/>
    <property type="project" value="InterPro"/>
</dbReference>
<feature type="domain" description="Riboflavin kinase" evidence="17">
    <location>
        <begin position="178"/>
        <end position="304"/>
    </location>
</feature>
<dbReference type="EMBL" id="JADIMC010000094">
    <property type="protein sequence ID" value="MBO8476941.1"/>
    <property type="molecule type" value="Genomic_DNA"/>
</dbReference>
<evidence type="ECO:0000256" key="3">
    <source>
        <dbReference type="ARBA" id="ARBA00005201"/>
    </source>
</evidence>
<comment type="function">
    <text evidence="1">Catalyzes the phosphorylation of riboflavin to FMN followed by the adenylation of FMN to FAD.</text>
</comment>
<keyword evidence="5 15" id="KW-0288">FMN</keyword>
<dbReference type="NCBIfam" id="TIGR00083">
    <property type="entry name" value="ribF"/>
    <property type="match status" value="1"/>
</dbReference>
<organism evidence="18 19">
    <name type="scientific">Candidatus Limisoma faecipullorum</name>
    <dbReference type="NCBI Taxonomy" id="2840854"/>
    <lineage>
        <taxon>Bacteria</taxon>
        <taxon>Pseudomonadati</taxon>
        <taxon>Bacteroidota</taxon>
        <taxon>Bacteroidia</taxon>
        <taxon>Bacteroidales</taxon>
        <taxon>Candidatus Limisoma</taxon>
    </lineage>
</organism>
<dbReference type="SMART" id="SM00904">
    <property type="entry name" value="Flavokinase"/>
    <property type="match status" value="1"/>
</dbReference>
<keyword evidence="7 15" id="KW-0548">Nucleotidyltransferase</keyword>